<keyword evidence="1" id="KW-1133">Transmembrane helix</keyword>
<feature type="non-terminal residue" evidence="2">
    <location>
        <position position="184"/>
    </location>
</feature>
<proteinExistence type="predicted"/>
<feature type="transmembrane region" description="Helical" evidence="1">
    <location>
        <begin position="152"/>
        <end position="172"/>
    </location>
</feature>
<dbReference type="EMBL" id="GECU01029020">
    <property type="protein sequence ID" value="JAS78686.1"/>
    <property type="molecule type" value="Transcribed_RNA"/>
</dbReference>
<sequence>LNKMISPRQILTFVEEMTDEDQQVVISLSNLKKDGALRYRIIPNGKSADADSYISESEEDLFGDRLTNFTKNYYNPGTYKIQVANTGRYMGEFQITSYIYKKINDTNKDVIELRNLLYSLQTAMDTLGNENYYLRTHHANNLNDARFICSSMNWLIAFPFATALIGYLKYFISKQLVKPKGKRF</sequence>
<gene>
    <name evidence="2" type="ORF">g.57628</name>
</gene>
<keyword evidence="1" id="KW-0812">Transmembrane</keyword>
<evidence type="ECO:0008006" key="3">
    <source>
        <dbReference type="Google" id="ProtNLM"/>
    </source>
</evidence>
<keyword evidence="1" id="KW-0472">Membrane</keyword>
<reference evidence="2" key="1">
    <citation type="submission" date="2015-11" db="EMBL/GenBank/DDBJ databases">
        <title>De novo transcriptome assembly of four potential Pierce s Disease insect vectors from Arizona vineyards.</title>
        <authorList>
            <person name="Tassone E.E."/>
        </authorList>
    </citation>
    <scope>NUCLEOTIDE SEQUENCE</scope>
</reference>
<accession>A0A1B6HVL4</accession>
<protein>
    <recommendedName>
        <fullName evidence="3">GOLD domain-containing protein</fullName>
    </recommendedName>
</protein>
<evidence type="ECO:0000256" key="1">
    <source>
        <dbReference type="SAM" id="Phobius"/>
    </source>
</evidence>
<feature type="non-terminal residue" evidence="2">
    <location>
        <position position="1"/>
    </location>
</feature>
<dbReference type="AlphaFoldDB" id="A0A1B6HVL4"/>
<evidence type="ECO:0000313" key="2">
    <source>
        <dbReference type="EMBL" id="JAS78686.1"/>
    </source>
</evidence>
<organism evidence="2">
    <name type="scientific">Homalodisca liturata</name>
    <dbReference type="NCBI Taxonomy" id="320908"/>
    <lineage>
        <taxon>Eukaryota</taxon>
        <taxon>Metazoa</taxon>
        <taxon>Ecdysozoa</taxon>
        <taxon>Arthropoda</taxon>
        <taxon>Hexapoda</taxon>
        <taxon>Insecta</taxon>
        <taxon>Pterygota</taxon>
        <taxon>Neoptera</taxon>
        <taxon>Paraneoptera</taxon>
        <taxon>Hemiptera</taxon>
        <taxon>Auchenorrhyncha</taxon>
        <taxon>Membracoidea</taxon>
        <taxon>Cicadellidae</taxon>
        <taxon>Cicadellinae</taxon>
        <taxon>Proconiini</taxon>
        <taxon>Homalodisca</taxon>
    </lineage>
</organism>
<name>A0A1B6HVL4_9HEMI</name>